<accession>A0ACB9STZ6</accession>
<dbReference type="EMBL" id="CM043022">
    <property type="protein sequence ID" value="KAI4457307.1"/>
    <property type="molecule type" value="Genomic_DNA"/>
</dbReference>
<evidence type="ECO:0000313" key="1">
    <source>
        <dbReference type="EMBL" id="KAI4457307.1"/>
    </source>
</evidence>
<dbReference type="Proteomes" id="UP001056778">
    <property type="component" value="Chromosome 8"/>
</dbReference>
<gene>
    <name evidence="1" type="ORF">MML48_8g00016296</name>
</gene>
<organism evidence="1 2">
    <name type="scientific">Holotrichia oblita</name>
    <name type="common">Chafer beetle</name>
    <dbReference type="NCBI Taxonomy" id="644536"/>
    <lineage>
        <taxon>Eukaryota</taxon>
        <taxon>Metazoa</taxon>
        <taxon>Ecdysozoa</taxon>
        <taxon>Arthropoda</taxon>
        <taxon>Hexapoda</taxon>
        <taxon>Insecta</taxon>
        <taxon>Pterygota</taxon>
        <taxon>Neoptera</taxon>
        <taxon>Endopterygota</taxon>
        <taxon>Coleoptera</taxon>
        <taxon>Polyphaga</taxon>
        <taxon>Scarabaeiformia</taxon>
        <taxon>Scarabaeidae</taxon>
        <taxon>Melolonthinae</taxon>
        <taxon>Holotrichia</taxon>
    </lineage>
</organism>
<reference evidence="1" key="1">
    <citation type="submission" date="2022-04" db="EMBL/GenBank/DDBJ databases">
        <title>Chromosome-scale genome assembly of Holotrichia oblita Faldermann.</title>
        <authorList>
            <person name="Rongchong L."/>
        </authorList>
    </citation>
    <scope>NUCLEOTIDE SEQUENCE</scope>
    <source>
        <strain evidence="1">81SQS9</strain>
    </source>
</reference>
<sequence>MSEIEEEIPAFSMWKIFYDTMKLLEMDQSESRIEDLANIINTQKLTNIFVYSADGSVSYEKYNSMCQKYKAFTIWLLGKFFYLSTLNNGSRIDKLVTDIQLRILDLMLFTQPNIYHELTAEYCNALKSLNGYKNENLEIEIFNVDDFQDLKAKMDLDSVKIVVDSTQTCNNLKKTCLKFMRKIIMERLESHFINQEIVQYFEIIIHVLREDDIDLKLDVLEIYQSAIESWVVFIDELPLYLLMKFDEILGLLEALIYEVYNSKLECTEECRERLEKICVIVLESKVKSCDEFKLRVCKYFINKSMFDMENDKICTEIQVKSCDIIVRDEAFTEDIFKSKTIERLVEENELIALKLISWKIEKDFQDFVAEKEIPQYNIDNFSASWNKLSELITKRLQKQNCDGNCIMMDTLKFLKDIIDMLVKVRMKIHRSEEETNVEFFPDDQFILSLLSFVNMHLQNCKSPFPHNIFVEILIKTPVFLNVANIELIFHLIAYPFLTLFYKTNNELPLSISGRCDKKEVRVHLKEMYTNLALLQEIKSSALKNVCEFMSVLESDVTNEINDVTQHNLEANFLNIYTDVFTNGSAQLQCILVKYLPIMISYFKSVEFIPKFLIQTCKNQTVSGNMIEVLPNALCVLCADYVRITTWCDTKRCLTVDYKCIGCNFVKNTKDDAVKRSILNSVSDRNTTLMSIIKSRVINVNILNNIFKIIWKFSKDTNMDILKKFIQVLPCISNHFDMFHTIENAQTWINFAGHRDQIIRKEFTHVFCNIAKFCQNNETISRTTKEEILKLCLDELFKLSKKSLQYSDYDLQDTLLETVDAITEIKVKPVPLECLKILLYFIMIPTSKYSAIAENFLLELARKHNTKPLLLYGRYRRETCQYIADLCAINQALIKYKLEKSLENISVVLGFSNAKDFACKESSYMMPYLVSLIVLMPAVLNLIKEVAELSDIPQGELLANNYGGIFIYLFLNKSEKEFIDCMRYIETTTGMTASVLRKRNFKIILNELLLNIHEKRDRVLIALKLLATEDTDGATMDMKRIPDYLQPRFLGVLQYFDTKLFTKKQVLLSLSEIFKFMGPKRIAPFRLKIIAMLRTALNLYHSKYPELICNVWEAFVTNCDIESLGGQLATIFASLLPLYEILPTRIFKIFSYLIIQNENQLKNNIADLFFVIDYNVAPEILNMIRKYIERFERQNFQQRLKHFMKFLLYETSEVKIHALKYLKKMIGKNRSELDQMILGYNGIDASIVNLLEILTAGCREKDYALKLACGECIGELGAIEPSHLPRKYAEAQSFAFFITDDVFIQNSLTELIRALQTEENTTIMDRFALAIQETLKTYGVGPETSAPKHKIWKQFPQTQKELMVPFLSSRYTMGQVLKPVQVSPIYGSNLGGSFQAWTHNWTCHLIFTIKTDKRNLLEVCLPSLKQNHRTLMQFLPHILLHSLLEGSSDDLSKSYNEFMTVINSFEQPKLPPNSEFDLEAPSTSEPRAVVSEEANRSHCMKVIFVLLDFLERWLREWQWQRIAGGRDDANYKKILFFVSKFCKLQLAKCSFRCGEYSRALMYLEDYIANNQHELDRNLYFLTKIYAQLDEPDAVSGVSALRNREPTIQQRILELEVAGKLSDAVACYERIPPPLKLRHLQGLIQCYLDLDNVNTALNFTEGAVEKQPEYEGVLLEMQAEPLWRLNRYDDLDDLLKKHCLKNNKSWGVNIGKALLEIGDEQEIKFRETLKVLRSQRIDSLAATSLEEGIYQHGYESIVKLHSLNELEQVEIIVRELLLKSNDHKATEAIINKLSTEWDLRIKVVQESTKIMEPILCLRRVALNRAKRLIKDRVPSAVTHIDSLLGESWLLSAKIARKAGIHQQAYTYTLKAEEYAPPKLFLERAKLHWLREEFEEALTTLNRGVEKLQGDLPEDVRSDKRIMCAKAKLLIAIYNDKMSNVDAEVNTMHYKDALEMDKEWEKSYVLLGQYYDKIFQNYTGEDRDNKGSDIQIHMINYFGKSMLYGSNYVYQSMPRMLSIWFDYGTRLLEANGYTKDERKQNLLRMTKLIDNFLERLPSYIFLTAFSQIISRICHPQKEVYIELKAIIIKLLLEYPQQTMWMMISVIKSGYSIRAKRCAEILGDSKLKNPAMIKLVTDFTKLAEKLIELCNKDIPENVHVTNINTLLRSLPRLLTKSDFSEIMVPTQKFRKLVLPNPDFKNAVHNPFPNNYVHIIGVEDEVAILQSLQKPRKVTFRGSDGKGYIQMLKPKDDLRKDFRLMEFNDIVNQMLSKEPNSRQRRLNIRLYSVAPLNEECGLIEWIPKLIGLRNILAAIYKQKGLNMRASELREAAYNLRDPLAKKREAFERKFLARHPPVLGEWFRRTFPDVQGWLTARTAYTRTTAVISMVGYILGLGDRHGENVLLDSISGDTVHVDFNCLFNKGETFEWPERVPFRLTHNMVSAMGPLGVEGTFRKSCACTLKVLRTHTDTLMSIVTPFVYDPLVSWPRNSTVGMNAQNAERTNEQAVEHVRNIKLRLQGMIRTKGRPYSIALSVDGQINNIIEEAMSVDNLCQMYLGWGAYL</sequence>
<protein>
    <submittedName>
        <fullName evidence="1">Ataxia telangiectasia mutated atm -related</fullName>
    </submittedName>
</protein>
<name>A0ACB9STZ6_HOLOL</name>
<keyword evidence="2" id="KW-1185">Reference proteome</keyword>
<evidence type="ECO:0000313" key="2">
    <source>
        <dbReference type="Proteomes" id="UP001056778"/>
    </source>
</evidence>
<proteinExistence type="predicted"/>
<comment type="caution">
    <text evidence="1">The sequence shown here is derived from an EMBL/GenBank/DDBJ whole genome shotgun (WGS) entry which is preliminary data.</text>
</comment>